<organism evidence="3 5">
    <name type="scientific">Mycobacterium tuberculosis</name>
    <dbReference type="NCBI Taxonomy" id="1773"/>
    <lineage>
        <taxon>Bacteria</taxon>
        <taxon>Bacillati</taxon>
        <taxon>Actinomycetota</taxon>
        <taxon>Actinomycetes</taxon>
        <taxon>Mycobacteriales</taxon>
        <taxon>Mycobacteriaceae</taxon>
        <taxon>Mycobacterium</taxon>
        <taxon>Mycobacterium tuberculosis complex</taxon>
    </lineage>
</organism>
<dbReference type="EMBL" id="CSAJ01000098">
    <property type="protein sequence ID" value="COV87082.1"/>
    <property type="molecule type" value="Genomic_DNA"/>
</dbReference>
<evidence type="ECO:0000313" key="4">
    <source>
        <dbReference type="Proteomes" id="UP000044938"/>
    </source>
</evidence>
<evidence type="ECO:0000313" key="2">
    <source>
        <dbReference type="EMBL" id="COV87082.1"/>
    </source>
</evidence>
<gene>
    <name evidence="2" type="ORF">ERS007720_01087</name>
    <name evidence="3" type="ORF">ERS007741_02683</name>
</gene>
<proteinExistence type="predicted"/>
<dbReference type="Proteomes" id="UP000048600">
    <property type="component" value="Unassembled WGS sequence"/>
</dbReference>
<evidence type="ECO:0000313" key="5">
    <source>
        <dbReference type="Proteomes" id="UP000048600"/>
    </source>
</evidence>
<sequence length="52" mass="5688">MPDRLATAVAADATNSGSESTSGTRHGVGRARFSRNDVFRAFAYVCTRPNRW</sequence>
<name>A0A655DFS1_MYCTX</name>
<evidence type="ECO:0000256" key="1">
    <source>
        <dbReference type="SAM" id="MobiDB-lite"/>
    </source>
</evidence>
<feature type="region of interest" description="Disordered" evidence="1">
    <location>
        <begin position="1"/>
        <end position="30"/>
    </location>
</feature>
<accession>A0A655DFS1</accession>
<protein>
    <submittedName>
        <fullName evidence="3">Uncharacterized protein</fullName>
    </submittedName>
</protein>
<dbReference type="AlphaFoldDB" id="A0A655DFS1"/>
<reference evidence="4 5" key="1">
    <citation type="submission" date="2015-03" db="EMBL/GenBank/DDBJ databases">
        <authorList>
            <consortium name="Pathogen Informatics"/>
        </authorList>
    </citation>
    <scope>NUCLEOTIDE SEQUENCE [LARGE SCALE GENOMIC DNA]</scope>
    <source>
        <strain evidence="2 4">M09401471</strain>
        <strain evidence="3 5">P00601463</strain>
    </source>
</reference>
<evidence type="ECO:0000313" key="3">
    <source>
        <dbReference type="EMBL" id="COW54475.1"/>
    </source>
</evidence>
<dbReference type="Proteomes" id="UP000044938">
    <property type="component" value="Unassembled WGS sequence"/>
</dbReference>
<feature type="compositionally biased region" description="Polar residues" evidence="1">
    <location>
        <begin position="13"/>
        <end position="24"/>
    </location>
</feature>
<dbReference type="EMBL" id="CHKL01000331">
    <property type="protein sequence ID" value="COW54475.1"/>
    <property type="molecule type" value="Genomic_DNA"/>
</dbReference>